<gene>
    <name evidence="2" type="primary">LOC117643918</name>
</gene>
<dbReference type="GeneID" id="117643918"/>
<evidence type="ECO:0000313" key="2">
    <source>
        <dbReference type="RefSeq" id="XP_034238995.1"/>
    </source>
</evidence>
<reference evidence="2" key="1">
    <citation type="submission" date="2025-08" db="UniProtKB">
        <authorList>
            <consortium name="RefSeq"/>
        </authorList>
    </citation>
    <scope>IDENTIFICATION</scope>
    <source>
        <tissue evidence="2">Total insect</tissue>
    </source>
</reference>
<dbReference type="KEGG" id="tpal:117643918"/>
<dbReference type="InParanoid" id="A0A6P8YP36"/>
<dbReference type="Proteomes" id="UP000515158">
    <property type="component" value="Unplaced"/>
</dbReference>
<dbReference type="RefSeq" id="XP_034238995.1">
    <property type="nucleotide sequence ID" value="XM_034383104.1"/>
</dbReference>
<name>A0A6P8YP36_THRPL</name>
<keyword evidence="1" id="KW-1185">Reference proteome</keyword>
<accession>A0A6P8YP36</accession>
<organism evidence="2">
    <name type="scientific">Thrips palmi</name>
    <name type="common">Melon thrips</name>
    <dbReference type="NCBI Taxonomy" id="161013"/>
    <lineage>
        <taxon>Eukaryota</taxon>
        <taxon>Metazoa</taxon>
        <taxon>Ecdysozoa</taxon>
        <taxon>Arthropoda</taxon>
        <taxon>Hexapoda</taxon>
        <taxon>Insecta</taxon>
        <taxon>Pterygota</taxon>
        <taxon>Neoptera</taxon>
        <taxon>Paraneoptera</taxon>
        <taxon>Thysanoptera</taxon>
        <taxon>Terebrantia</taxon>
        <taxon>Thripoidea</taxon>
        <taxon>Thripidae</taxon>
        <taxon>Thrips</taxon>
    </lineage>
</organism>
<proteinExistence type="predicted"/>
<protein>
    <submittedName>
        <fullName evidence="2">Uncharacterized protein LOC117643918</fullName>
    </submittedName>
</protein>
<evidence type="ECO:0000313" key="1">
    <source>
        <dbReference type="Proteomes" id="UP000515158"/>
    </source>
</evidence>
<dbReference type="AlphaFoldDB" id="A0A6P8YP36"/>
<sequence>MRASSKFHEEHLKREALNVLTIVASPECQRHLAMVARGEIQKNETQAGLGPFNLFKDLQTTLLDCLESYEVGANMKYNVLLPEAIIFSLMKIHNYSWEEAKTNFIEYSAIVEPCLESQE</sequence>